<dbReference type="KEGG" id="ptw:TUM18999_29370"/>
<evidence type="ECO:0000313" key="2">
    <source>
        <dbReference type="EMBL" id="BCG24746.1"/>
    </source>
</evidence>
<dbReference type="Proteomes" id="UP000509383">
    <property type="component" value="Chromosome"/>
</dbReference>
<feature type="chain" id="PRO_5026864659" description="PXPV repeat-containing protein" evidence="1">
    <location>
        <begin position="24"/>
        <end position="118"/>
    </location>
</feature>
<dbReference type="RefSeq" id="WP_111262929.1">
    <property type="nucleotide sequence ID" value="NZ_AP023189.1"/>
</dbReference>
<organism evidence="2 4">
    <name type="scientific">Pseudomonas tohonis</name>
    <dbReference type="NCBI Taxonomy" id="2725477"/>
    <lineage>
        <taxon>Bacteria</taxon>
        <taxon>Pseudomonadati</taxon>
        <taxon>Pseudomonadota</taxon>
        <taxon>Gammaproteobacteria</taxon>
        <taxon>Pseudomonadales</taxon>
        <taxon>Pseudomonadaceae</taxon>
        <taxon>Pseudomonas</taxon>
    </lineage>
</organism>
<keyword evidence="1" id="KW-0732">Signal</keyword>
<gene>
    <name evidence="2" type="ORF">TUM18999_29370</name>
    <name evidence="3" type="ORF">TUM20286_37670</name>
</gene>
<evidence type="ECO:0000256" key="1">
    <source>
        <dbReference type="SAM" id="SignalP"/>
    </source>
</evidence>
<name>A0A6J4E670_9PSED</name>
<evidence type="ECO:0000313" key="5">
    <source>
        <dbReference type="Proteomes" id="UP001054892"/>
    </source>
</evidence>
<feature type="signal peptide" evidence="1">
    <location>
        <begin position="1"/>
        <end position="23"/>
    </location>
</feature>
<reference evidence="2 4" key="1">
    <citation type="submission" date="2020-05" db="EMBL/GenBank/DDBJ databases">
        <title>Characterization of novel class B3 metallo-beta-lactamase from novel Pseudomonas species.</title>
        <authorList>
            <person name="Yamada K."/>
            <person name="Aoki K."/>
            <person name="Ishii Y."/>
        </authorList>
    </citation>
    <scope>NUCLEOTIDE SEQUENCE [LARGE SCALE GENOMIC DNA]</scope>
    <source>
        <strain evidence="2 4">TUM18999</strain>
        <strain evidence="3 5">TUM20286</strain>
    </source>
</reference>
<evidence type="ECO:0008006" key="6">
    <source>
        <dbReference type="Google" id="ProtNLM"/>
    </source>
</evidence>
<sequence>MFRRLPQVALLLGAAALAGQASAHGHDAGPAVIGAVVGAVVGGAIVASRPAPVYVQPAPVYVAPPPVVYAPPPPPPPVYYYPAQPVYYPPVVAQPVYYGPGPYYGPPRHWHGGGPRRW</sequence>
<accession>A0A6J4E670</accession>
<dbReference type="Proteomes" id="UP001054892">
    <property type="component" value="Unassembled WGS sequence"/>
</dbReference>
<evidence type="ECO:0000313" key="3">
    <source>
        <dbReference type="EMBL" id="GJN54015.1"/>
    </source>
</evidence>
<protein>
    <recommendedName>
        <fullName evidence="6">PXPV repeat-containing protein</fullName>
    </recommendedName>
</protein>
<dbReference type="EMBL" id="AP023189">
    <property type="protein sequence ID" value="BCG24746.1"/>
    <property type="molecule type" value="Genomic_DNA"/>
</dbReference>
<evidence type="ECO:0000313" key="4">
    <source>
        <dbReference type="Proteomes" id="UP000509383"/>
    </source>
</evidence>
<dbReference type="EMBL" id="BQKM01000008">
    <property type="protein sequence ID" value="GJN54015.1"/>
    <property type="molecule type" value="Genomic_DNA"/>
</dbReference>
<keyword evidence="5" id="KW-1185">Reference proteome</keyword>
<proteinExistence type="predicted"/>
<dbReference type="AlphaFoldDB" id="A0A6J4E670"/>